<organism evidence="1 2">
    <name type="scientific">Streptococcus mitis</name>
    <dbReference type="NCBI Taxonomy" id="28037"/>
    <lineage>
        <taxon>Bacteria</taxon>
        <taxon>Bacillati</taxon>
        <taxon>Bacillota</taxon>
        <taxon>Bacilli</taxon>
        <taxon>Lactobacillales</taxon>
        <taxon>Streptococcaceae</taxon>
        <taxon>Streptococcus</taxon>
        <taxon>Streptococcus mitis group</taxon>
    </lineage>
</organism>
<gene>
    <name evidence="1" type="ORF">SMI10712_01624</name>
</gene>
<dbReference type="AlphaFoldDB" id="A0A150NK55"/>
<evidence type="ECO:0000313" key="1">
    <source>
        <dbReference type="EMBL" id="KYF33770.1"/>
    </source>
</evidence>
<protein>
    <recommendedName>
        <fullName evidence="3">SnoaL-like domain-containing protein</fullName>
    </recommendedName>
</protein>
<dbReference type="Gene3D" id="3.10.450.50">
    <property type="match status" value="1"/>
</dbReference>
<sequence length="82" mass="9178">MSNADKAIAVIKSFTTGDKTAILEYVSDETYIQHNLSVPDGREVVLNSYDLFRGENRKIAEHWDVVTTITSKDSLANQNGKF</sequence>
<comment type="caution">
    <text evidence="1">The sequence shown here is derived from an EMBL/GenBank/DDBJ whole genome shotgun (WGS) entry which is preliminary data.</text>
</comment>
<accession>A0A150NK55</accession>
<dbReference type="InterPro" id="IPR032710">
    <property type="entry name" value="NTF2-like_dom_sf"/>
</dbReference>
<reference evidence="1 2" key="1">
    <citation type="submission" date="2016-01" db="EMBL/GenBank/DDBJ databases">
        <title>Highly variable Streptococcus oralis are common among viridans streptococci isolated from primates.</title>
        <authorList>
            <person name="Denapaite D."/>
            <person name="Rieger M."/>
            <person name="Koendgen S."/>
            <person name="Brueckner R."/>
            <person name="Ochigava I."/>
            <person name="Kappeler P."/>
            <person name="Maetz-Rensing K."/>
            <person name="Leendertz F."/>
            <person name="Hakenbeck R."/>
        </authorList>
    </citation>
    <scope>NUCLEOTIDE SEQUENCE [LARGE SCALE GENOMIC DNA]</scope>
    <source>
        <strain evidence="1 2">10712</strain>
    </source>
</reference>
<name>A0A150NK55_STRMT</name>
<proteinExistence type="predicted"/>
<dbReference type="EMBL" id="LROT01000021">
    <property type="protein sequence ID" value="KYF33770.1"/>
    <property type="molecule type" value="Genomic_DNA"/>
</dbReference>
<evidence type="ECO:0008006" key="3">
    <source>
        <dbReference type="Google" id="ProtNLM"/>
    </source>
</evidence>
<dbReference type="Proteomes" id="UP000075618">
    <property type="component" value="Unassembled WGS sequence"/>
</dbReference>
<dbReference type="PATRIC" id="fig|28037.237.peg.853"/>
<dbReference type="SUPFAM" id="SSF54427">
    <property type="entry name" value="NTF2-like"/>
    <property type="match status" value="1"/>
</dbReference>
<evidence type="ECO:0000313" key="2">
    <source>
        <dbReference type="Proteomes" id="UP000075618"/>
    </source>
</evidence>